<name>A0ABW0M068_9BACL</name>
<evidence type="ECO:0000256" key="5">
    <source>
        <dbReference type="ARBA" id="ARBA00023288"/>
    </source>
</evidence>
<evidence type="ECO:0000313" key="7">
    <source>
        <dbReference type="EMBL" id="MFC5471480.1"/>
    </source>
</evidence>
<comment type="caution">
    <text evidence="7">The sequence shown here is derived from an EMBL/GenBank/DDBJ whole genome shotgun (WGS) entry which is preliminary data.</text>
</comment>
<feature type="signal peptide" evidence="6">
    <location>
        <begin position="1"/>
        <end position="21"/>
    </location>
</feature>
<dbReference type="Gene3D" id="3.40.190.10">
    <property type="entry name" value="Periplasmic binding protein-like II"/>
    <property type="match status" value="1"/>
</dbReference>
<dbReference type="EMBL" id="JBHSMH010000101">
    <property type="protein sequence ID" value="MFC5471480.1"/>
    <property type="molecule type" value="Genomic_DNA"/>
</dbReference>
<proteinExistence type="predicted"/>
<keyword evidence="8" id="KW-1185">Reference proteome</keyword>
<feature type="chain" id="PRO_5047461225" evidence="6">
    <location>
        <begin position="22"/>
        <end position="449"/>
    </location>
</feature>
<keyword evidence="1" id="KW-1003">Cell membrane</keyword>
<evidence type="ECO:0000256" key="4">
    <source>
        <dbReference type="ARBA" id="ARBA00023139"/>
    </source>
</evidence>
<reference evidence="8" key="1">
    <citation type="journal article" date="2019" name="Int. J. Syst. Evol. Microbiol.">
        <title>The Global Catalogue of Microorganisms (GCM) 10K type strain sequencing project: providing services to taxonomists for standard genome sequencing and annotation.</title>
        <authorList>
            <consortium name="The Broad Institute Genomics Platform"/>
            <consortium name="The Broad Institute Genome Sequencing Center for Infectious Disease"/>
            <person name="Wu L."/>
            <person name="Ma J."/>
        </authorList>
    </citation>
    <scope>NUCLEOTIDE SEQUENCE [LARGE SCALE GENOMIC DNA]</scope>
    <source>
        <strain evidence="8">CCUG 57113</strain>
    </source>
</reference>
<dbReference type="InterPro" id="IPR050490">
    <property type="entry name" value="Bact_solute-bd_prot1"/>
</dbReference>
<keyword evidence="5" id="KW-0449">Lipoprotein</keyword>
<organism evidence="7 8">
    <name type="scientific">Cohnella suwonensis</name>
    <dbReference type="NCBI Taxonomy" id="696072"/>
    <lineage>
        <taxon>Bacteria</taxon>
        <taxon>Bacillati</taxon>
        <taxon>Bacillota</taxon>
        <taxon>Bacilli</taxon>
        <taxon>Bacillales</taxon>
        <taxon>Paenibacillaceae</taxon>
        <taxon>Cohnella</taxon>
    </lineage>
</organism>
<keyword evidence="2 6" id="KW-0732">Signal</keyword>
<dbReference type="PROSITE" id="PS51257">
    <property type="entry name" value="PROKAR_LIPOPROTEIN"/>
    <property type="match status" value="1"/>
</dbReference>
<evidence type="ECO:0000256" key="2">
    <source>
        <dbReference type="ARBA" id="ARBA00022729"/>
    </source>
</evidence>
<dbReference type="RefSeq" id="WP_209745715.1">
    <property type="nucleotide sequence ID" value="NZ_JBHSMH010000101.1"/>
</dbReference>
<keyword evidence="3" id="KW-0472">Membrane</keyword>
<dbReference type="InterPro" id="IPR006059">
    <property type="entry name" value="SBP"/>
</dbReference>
<evidence type="ECO:0000313" key="8">
    <source>
        <dbReference type="Proteomes" id="UP001596105"/>
    </source>
</evidence>
<accession>A0ABW0M068</accession>
<evidence type="ECO:0000256" key="3">
    <source>
        <dbReference type="ARBA" id="ARBA00023136"/>
    </source>
</evidence>
<keyword evidence="4" id="KW-0564">Palmitate</keyword>
<gene>
    <name evidence="7" type="ORF">ACFPPD_22655</name>
</gene>
<protein>
    <submittedName>
        <fullName evidence="7">ABC transporter substrate-binding protein</fullName>
    </submittedName>
</protein>
<evidence type="ECO:0000256" key="1">
    <source>
        <dbReference type="ARBA" id="ARBA00022475"/>
    </source>
</evidence>
<dbReference type="PANTHER" id="PTHR43649:SF33">
    <property type="entry name" value="POLYGALACTURONAN_RHAMNOGALACTURONAN-BINDING PROTEIN YTCQ"/>
    <property type="match status" value="1"/>
</dbReference>
<dbReference type="Pfam" id="PF01547">
    <property type="entry name" value="SBP_bac_1"/>
    <property type="match status" value="1"/>
</dbReference>
<dbReference type="PANTHER" id="PTHR43649">
    <property type="entry name" value="ARABINOSE-BINDING PROTEIN-RELATED"/>
    <property type="match status" value="1"/>
</dbReference>
<evidence type="ECO:0000256" key="6">
    <source>
        <dbReference type="SAM" id="SignalP"/>
    </source>
</evidence>
<dbReference type="Proteomes" id="UP001596105">
    <property type="component" value="Unassembled WGS sequence"/>
</dbReference>
<dbReference type="SUPFAM" id="SSF53850">
    <property type="entry name" value="Periplasmic binding protein-like II"/>
    <property type="match status" value="1"/>
</dbReference>
<sequence>MKTRLCLTVAIMLIFAALASACTDRKKEPFDRSEHVTLKVLGDGDEKSFYSAYGNDFNDEYPNIEFEFVSFQDINPDRTIEKFIETEKPDIVIAQRYNYPVLAESGLLAELDPFVKRDGYDLSTISPPVIDLLRATDSGSLYGLAPFFNNSVLYYNAALFRQYKVEPPRNGMSWEQLLQLAKRFPADSGISGLSLDRNSRPLGTLGALFAQIGKSNGLRLAAVNRKDNLVLDTEGWIRAAETAALAYRSGTIAIDDNKQPLPPDDAVKKNRFISGDSAMTIGGFSLLQLIDRHLFPVNGVQPIDYGIVTVPIDPSRPEVGTLAELGGVLCLYKNSEHREAAWAFIQYLGGDVYAKLKSQSSEQLISRTSHQKDLVPERSLEPFYSQHADPDADAYAGINPRVYGGLVQLFDRKLKQAAEGEVSVQEAIDSMVSEGNTLVKSWREKVNAS</sequence>